<dbReference type="OrthoDB" id="7866682at2"/>
<gene>
    <name evidence="2" type="ORF">COL8621_03666</name>
</gene>
<proteinExistence type="predicted"/>
<sequence length="157" mass="16724">MLHRIGLLMAAFFISSGASAQVDIADAEACFAKAVTDNTNPAPCIDAAQSLCMIDAQETPAVATLCFNNAKDSWSGALGSRIQSFVADADETLAAVAQIETKYDLLSSLIQCDRIEELSIAASDIPGEEIAMQKSRCQSTASGLAYMRLFLRARQNP</sequence>
<dbReference type="AlphaFoldDB" id="A0A238LA09"/>
<name>A0A238LA09_9RHOB</name>
<dbReference type="RefSeq" id="WP_141137916.1">
    <property type="nucleotide sequence ID" value="NZ_FXYE01000004.1"/>
</dbReference>
<reference evidence="3" key="1">
    <citation type="submission" date="2017-05" db="EMBL/GenBank/DDBJ databases">
        <authorList>
            <person name="Rodrigo-Torres L."/>
            <person name="Arahal R. D."/>
            <person name="Lucena T."/>
        </authorList>
    </citation>
    <scope>NUCLEOTIDE SEQUENCE [LARGE SCALE GENOMIC DNA]</scope>
    <source>
        <strain evidence="3">CECT 8621</strain>
    </source>
</reference>
<accession>A0A238LA09</accession>
<dbReference type="Proteomes" id="UP000202922">
    <property type="component" value="Unassembled WGS sequence"/>
</dbReference>
<evidence type="ECO:0000313" key="3">
    <source>
        <dbReference type="Proteomes" id="UP000202922"/>
    </source>
</evidence>
<feature type="chain" id="PRO_5013257813" description="Lysozyme inhibitor LprI N-terminal domain-containing protein" evidence="1">
    <location>
        <begin position="21"/>
        <end position="157"/>
    </location>
</feature>
<protein>
    <recommendedName>
        <fullName evidence="4">Lysozyme inhibitor LprI N-terminal domain-containing protein</fullName>
    </recommendedName>
</protein>
<dbReference type="EMBL" id="FXYE01000004">
    <property type="protein sequence ID" value="SMX51136.1"/>
    <property type="molecule type" value="Genomic_DNA"/>
</dbReference>
<evidence type="ECO:0000256" key="1">
    <source>
        <dbReference type="SAM" id="SignalP"/>
    </source>
</evidence>
<organism evidence="2 3">
    <name type="scientific">Actibacterium lipolyticum</name>
    <dbReference type="NCBI Taxonomy" id="1524263"/>
    <lineage>
        <taxon>Bacteria</taxon>
        <taxon>Pseudomonadati</taxon>
        <taxon>Pseudomonadota</taxon>
        <taxon>Alphaproteobacteria</taxon>
        <taxon>Rhodobacterales</taxon>
        <taxon>Roseobacteraceae</taxon>
        <taxon>Actibacterium</taxon>
    </lineage>
</organism>
<keyword evidence="3" id="KW-1185">Reference proteome</keyword>
<keyword evidence="1" id="KW-0732">Signal</keyword>
<evidence type="ECO:0008006" key="4">
    <source>
        <dbReference type="Google" id="ProtNLM"/>
    </source>
</evidence>
<evidence type="ECO:0000313" key="2">
    <source>
        <dbReference type="EMBL" id="SMX51136.1"/>
    </source>
</evidence>
<feature type="signal peptide" evidence="1">
    <location>
        <begin position="1"/>
        <end position="20"/>
    </location>
</feature>